<comment type="caution">
    <text evidence="3">The sequence shown here is derived from an EMBL/GenBank/DDBJ whole genome shotgun (WGS) entry which is preliminary data.</text>
</comment>
<evidence type="ECO:0000256" key="2">
    <source>
        <dbReference type="HAMAP-Rule" id="MF_01126"/>
    </source>
</evidence>
<accession>A0A3L9DTE1</accession>
<dbReference type="Pfam" id="PF09902">
    <property type="entry name" value="DUF2129"/>
    <property type="match status" value="1"/>
</dbReference>
<dbReference type="PIRSF" id="PIRSF031653">
    <property type="entry name" value="UCP031653"/>
    <property type="match status" value="1"/>
</dbReference>
<evidence type="ECO:0000313" key="3">
    <source>
        <dbReference type="EMBL" id="RLY04205.1"/>
    </source>
</evidence>
<proteinExistence type="inferred from homology"/>
<comment type="similarity">
    <text evidence="2">Belongs to the UPF0298 family.</text>
</comment>
<protein>
    <recommendedName>
        <fullName evidence="2">UPF0298 protein EAF07_03805</fullName>
    </recommendedName>
</protein>
<sequence length="86" mass="10453">MFEKQERVSLAVYLYYNRDARKLNKFGETFYHSKKMRYVLLYINAEDVNELTPVIEKQKFVKRVLPSHLHEIDHNFVGNLFRTEKD</sequence>
<name>A0A3L9DTE1_9STRE</name>
<dbReference type="HAMAP" id="MF_01126">
    <property type="entry name" value="UPF0298"/>
    <property type="match status" value="1"/>
</dbReference>
<dbReference type="InterPro" id="IPR016979">
    <property type="entry name" value="DUF2129"/>
</dbReference>
<evidence type="ECO:0000313" key="4">
    <source>
        <dbReference type="Proteomes" id="UP000279194"/>
    </source>
</evidence>
<dbReference type="OrthoDB" id="2990788at2"/>
<keyword evidence="4" id="KW-1185">Reference proteome</keyword>
<dbReference type="GO" id="GO:0005737">
    <property type="term" value="C:cytoplasm"/>
    <property type="evidence" value="ECO:0007669"/>
    <property type="project" value="UniProtKB-SubCell"/>
</dbReference>
<dbReference type="Proteomes" id="UP000279194">
    <property type="component" value="Unassembled WGS sequence"/>
</dbReference>
<reference evidence="3 4" key="1">
    <citation type="submission" date="2018-10" db="EMBL/GenBank/DDBJ databases">
        <title>Streptococcus hillyeri sp. nov., isolated from equine tracheal sample.</title>
        <authorList>
            <person name="Macfadyen A.C."/>
            <person name="Waller A."/>
            <person name="Paterson G.K."/>
        </authorList>
    </citation>
    <scope>NUCLEOTIDE SEQUENCE [LARGE SCALE GENOMIC DNA]</scope>
    <source>
        <strain evidence="3 4">28462</strain>
    </source>
</reference>
<dbReference type="RefSeq" id="WP_121834962.1">
    <property type="nucleotide sequence ID" value="NZ_CP163513.1"/>
</dbReference>
<organism evidence="3 4">
    <name type="scientific">Streptococcus hillyeri</name>
    <dbReference type="NCBI Taxonomy" id="2282420"/>
    <lineage>
        <taxon>Bacteria</taxon>
        <taxon>Bacillati</taxon>
        <taxon>Bacillota</taxon>
        <taxon>Bacilli</taxon>
        <taxon>Lactobacillales</taxon>
        <taxon>Streptococcaceae</taxon>
        <taxon>Streptococcus</taxon>
    </lineage>
</organism>
<dbReference type="AlphaFoldDB" id="A0A3L9DTE1"/>
<dbReference type="EMBL" id="RCVM01000004">
    <property type="protein sequence ID" value="RLY04205.1"/>
    <property type="molecule type" value="Genomic_DNA"/>
</dbReference>
<evidence type="ECO:0000256" key="1">
    <source>
        <dbReference type="ARBA" id="ARBA00022490"/>
    </source>
</evidence>
<gene>
    <name evidence="3" type="ORF">EAF07_03805</name>
</gene>
<dbReference type="NCBIfam" id="NF002631">
    <property type="entry name" value="PRK02302.1"/>
    <property type="match status" value="1"/>
</dbReference>
<comment type="subcellular location">
    <subcellularLocation>
        <location evidence="2">Cytoplasm</location>
    </subcellularLocation>
</comment>
<keyword evidence="1 2" id="KW-0963">Cytoplasm</keyword>